<keyword evidence="2" id="KW-1185">Reference proteome</keyword>
<accession>A0ACB9Z344</accession>
<name>A0ACB9Z344_9PEZI</name>
<evidence type="ECO:0000313" key="1">
    <source>
        <dbReference type="EMBL" id="KAI4865908.1"/>
    </source>
</evidence>
<protein>
    <submittedName>
        <fullName evidence="1">Uncharacterized protein</fullName>
    </submittedName>
</protein>
<dbReference type="Proteomes" id="UP001497700">
    <property type="component" value="Unassembled WGS sequence"/>
</dbReference>
<reference evidence="1 2" key="1">
    <citation type="journal article" date="2022" name="New Phytol.">
        <title>Ecological generalism drives hyperdiversity of secondary metabolite gene clusters in xylarialean endophytes.</title>
        <authorList>
            <person name="Franco M.E.E."/>
            <person name="Wisecaver J.H."/>
            <person name="Arnold A.E."/>
            <person name="Ju Y.M."/>
            <person name="Slot J.C."/>
            <person name="Ahrendt S."/>
            <person name="Moore L.P."/>
            <person name="Eastman K.E."/>
            <person name="Scott K."/>
            <person name="Konkel Z."/>
            <person name="Mondo S.J."/>
            <person name="Kuo A."/>
            <person name="Hayes R.D."/>
            <person name="Haridas S."/>
            <person name="Andreopoulos B."/>
            <person name="Riley R."/>
            <person name="LaButti K."/>
            <person name="Pangilinan J."/>
            <person name="Lipzen A."/>
            <person name="Amirebrahimi M."/>
            <person name="Yan J."/>
            <person name="Adam C."/>
            <person name="Keymanesh K."/>
            <person name="Ng V."/>
            <person name="Louie K."/>
            <person name="Northen T."/>
            <person name="Drula E."/>
            <person name="Henrissat B."/>
            <person name="Hsieh H.M."/>
            <person name="Youens-Clark K."/>
            <person name="Lutzoni F."/>
            <person name="Miadlikowska J."/>
            <person name="Eastwood D.C."/>
            <person name="Hamelin R.C."/>
            <person name="Grigoriev I.V."/>
            <person name="U'Ren J.M."/>
        </authorList>
    </citation>
    <scope>NUCLEOTIDE SEQUENCE [LARGE SCALE GENOMIC DNA]</scope>
    <source>
        <strain evidence="1 2">CBS 119005</strain>
    </source>
</reference>
<sequence length="236" mass="26828">MHVKQQRAHMDGSIHSQHRAKTMEPIPSTLPEEVRPKDKKNEDTLHKVDRCWRTFYMVLMIWFLCDNILYYNDVVVYSILAVGYQCKTGLHSANISSTRTRSRSGAFLDALGSGRLGDAIGALKPGSDPNSGDRHQHQHHRRRRHGDEYYHYDDDDDEDDGYYYHEDARPRRRHRSTHTADRHGRSRASRQSASTGPDLRQAAEAAAAAGIVEAWRSRCDGDRAATGRGRSTSSRA</sequence>
<evidence type="ECO:0000313" key="2">
    <source>
        <dbReference type="Proteomes" id="UP001497700"/>
    </source>
</evidence>
<gene>
    <name evidence="1" type="ORF">F4820DRAFT_469259</name>
</gene>
<proteinExistence type="predicted"/>
<comment type="caution">
    <text evidence="1">The sequence shown here is derived from an EMBL/GenBank/DDBJ whole genome shotgun (WGS) entry which is preliminary data.</text>
</comment>
<dbReference type="EMBL" id="MU393465">
    <property type="protein sequence ID" value="KAI4865908.1"/>
    <property type="molecule type" value="Genomic_DNA"/>
</dbReference>
<organism evidence="1 2">
    <name type="scientific">Hypoxylon rubiginosum</name>
    <dbReference type="NCBI Taxonomy" id="110542"/>
    <lineage>
        <taxon>Eukaryota</taxon>
        <taxon>Fungi</taxon>
        <taxon>Dikarya</taxon>
        <taxon>Ascomycota</taxon>
        <taxon>Pezizomycotina</taxon>
        <taxon>Sordariomycetes</taxon>
        <taxon>Xylariomycetidae</taxon>
        <taxon>Xylariales</taxon>
        <taxon>Hypoxylaceae</taxon>
        <taxon>Hypoxylon</taxon>
    </lineage>
</organism>